<sequence>MGGQDVGCKNEMESLSVIDSTCLFVETISKEGYWDTLAHCGSEAYEFSALRSVVSTVEGDRRLFSKRVVSSVERKRLNVKSDVRIRCLTSEENYLSDTGPLMACEVPARGGAGRGAGGAGEKRSTAFGVRRLFCGGVAEHAQAADRLLWWATGRRRECVAALPRDRKL</sequence>
<reference evidence="1 2" key="1">
    <citation type="journal article" date="2019" name="Commun. Biol.">
        <title>The bagworm genome reveals a unique fibroin gene that provides high tensile strength.</title>
        <authorList>
            <person name="Kono N."/>
            <person name="Nakamura H."/>
            <person name="Ohtoshi R."/>
            <person name="Tomita M."/>
            <person name="Numata K."/>
            <person name="Arakawa K."/>
        </authorList>
    </citation>
    <scope>NUCLEOTIDE SEQUENCE [LARGE SCALE GENOMIC DNA]</scope>
</reference>
<proteinExistence type="predicted"/>
<comment type="caution">
    <text evidence="1">The sequence shown here is derived from an EMBL/GenBank/DDBJ whole genome shotgun (WGS) entry which is preliminary data.</text>
</comment>
<protein>
    <submittedName>
        <fullName evidence="1">Uncharacterized protein</fullName>
    </submittedName>
</protein>
<accession>A0A4C1W7R3</accession>
<dbReference type="AlphaFoldDB" id="A0A4C1W7R3"/>
<organism evidence="1 2">
    <name type="scientific">Eumeta variegata</name>
    <name type="common">Bagworm moth</name>
    <name type="synonym">Eumeta japonica</name>
    <dbReference type="NCBI Taxonomy" id="151549"/>
    <lineage>
        <taxon>Eukaryota</taxon>
        <taxon>Metazoa</taxon>
        <taxon>Ecdysozoa</taxon>
        <taxon>Arthropoda</taxon>
        <taxon>Hexapoda</taxon>
        <taxon>Insecta</taxon>
        <taxon>Pterygota</taxon>
        <taxon>Neoptera</taxon>
        <taxon>Endopterygota</taxon>
        <taxon>Lepidoptera</taxon>
        <taxon>Glossata</taxon>
        <taxon>Ditrysia</taxon>
        <taxon>Tineoidea</taxon>
        <taxon>Psychidae</taxon>
        <taxon>Oiketicinae</taxon>
        <taxon>Eumeta</taxon>
    </lineage>
</organism>
<keyword evidence="2" id="KW-1185">Reference proteome</keyword>
<evidence type="ECO:0000313" key="1">
    <source>
        <dbReference type="EMBL" id="GBP46572.1"/>
    </source>
</evidence>
<dbReference type="Proteomes" id="UP000299102">
    <property type="component" value="Unassembled WGS sequence"/>
</dbReference>
<name>A0A4C1W7R3_EUMVA</name>
<gene>
    <name evidence="1" type="ORF">EVAR_21728_1</name>
</gene>
<evidence type="ECO:0000313" key="2">
    <source>
        <dbReference type="Proteomes" id="UP000299102"/>
    </source>
</evidence>
<dbReference type="EMBL" id="BGZK01000486">
    <property type="protein sequence ID" value="GBP46572.1"/>
    <property type="molecule type" value="Genomic_DNA"/>
</dbReference>